<dbReference type="Proteomes" id="UP000013893">
    <property type="component" value="Chromosome"/>
</dbReference>
<evidence type="ECO:0008006" key="4">
    <source>
        <dbReference type="Google" id="ProtNLM"/>
    </source>
</evidence>
<evidence type="ECO:0000313" key="3">
    <source>
        <dbReference type="Proteomes" id="UP000013893"/>
    </source>
</evidence>
<reference evidence="2 3" key="1">
    <citation type="journal article" date="2013" name="Nat. Biotechnol.">
        <title>Genome sequences of rare, uncultured bacteria obtained by differential coverage binning of multiple metagenomes.</title>
        <authorList>
            <person name="Albertsen M."/>
            <person name="Hugenholtz P."/>
            <person name="Skarshewski A."/>
            <person name="Nielsen K.L."/>
            <person name="Tyson G.W."/>
            <person name="Nielsen P.H."/>
        </authorList>
    </citation>
    <scope>NUCLEOTIDE SEQUENCE [LARGE SCALE GENOMIC DNA]</scope>
    <source>
        <strain evidence="2">TM71</strain>
    </source>
</reference>
<protein>
    <recommendedName>
        <fullName evidence="4">Transmembrane protein</fullName>
    </recommendedName>
</protein>
<dbReference type="AlphaFoldDB" id="R4PV12"/>
<dbReference type="KEGG" id="saal:L336_0317"/>
<feature type="transmembrane region" description="Helical" evidence="1">
    <location>
        <begin position="21"/>
        <end position="40"/>
    </location>
</feature>
<evidence type="ECO:0000313" key="2">
    <source>
        <dbReference type="EMBL" id="AGL62025.1"/>
    </source>
</evidence>
<dbReference type="HOGENOM" id="CLU_1388055_0_0_0"/>
<feature type="transmembrane region" description="Helical" evidence="1">
    <location>
        <begin position="80"/>
        <end position="103"/>
    </location>
</feature>
<accession>R4PV12</accession>
<name>R4PV12_9BACT</name>
<gene>
    <name evidence="2" type="ORF">L336_0317</name>
</gene>
<feature type="transmembrane region" description="Helical" evidence="1">
    <location>
        <begin position="169"/>
        <end position="195"/>
    </location>
</feature>
<dbReference type="STRING" id="1332188.L336_0317"/>
<proteinExistence type="predicted"/>
<keyword evidence="3" id="KW-1185">Reference proteome</keyword>
<evidence type="ECO:0000256" key="1">
    <source>
        <dbReference type="SAM" id="Phobius"/>
    </source>
</evidence>
<keyword evidence="1" id="KW-0812">Transmembrane</keyword>
<sequence length="207" mass="22858">MDVLFLSAIIHAMGTTEKRPVYANAFGAFGYVFLVFSWLWSTLIVGYSSLSTQNITWLIPKNADQPIGTSEPSSLVSGPVAITIGLVVTIFIVLTTLYVFIALPKSIGKRGSTVTRKAASLIVPIVTHHQPLPETRRVFLTSRIIMVLKSIACLLPVTTLLVFPNTTTLSYEVVLICSLFFSLFTVALFTVQYALARLLHIPRELLW</sequence>
<keyword evidence="1" id="KW-1133">Transmembrane helix</keyword>
<organism evidence="2 3">
    <name type="scientific">Candidatus Saccharimonas aalborgensis</name>
    <dbReference type="NCBI Taxonomy" id="1332188"/>
    <lineage>
        <taxon>Bacteria</taxon>
        <taxon>Candidatus Saccharimonadota</taxon>
        <taxon>Candidatus Saccharimonadia</taxon>
        <taxon>Candidatus Saccharimonadales</taxon>
        <taxon>Candidatus Saccharimonadaceae</taxon>
        <taxon>Candidatus Saccharimonas</taxon>
    </lineage>
</organism>
<keyword evidence="1" id="KW-0472">Membrane</keyword>
<feature type="transmembrane region" description="Helical" evidence="1">
    <location>
        <begin position="144"/>
        <end position="163"/>
    </location>
</feature>
<dbReference type="EMBL" id="CP005957">
    <property type="protein sequence ID" value="AGL62025.1"/>
    <property type="molecule type" value="Genomic_DNA"/>
</dbReference>